<gene>
    <name evidence="2" type="ORF">ACFQDO_13945</name>
</gene>
<evidence type="ECO:0000256" key="1">
    <source>
        <dbReference type="SAM" id="MobiDB-lite"/>
    </source>
</evidence>
<accession>A0ABW1JFY6</accession>
<keyword evidence="3" id="KW-1185">Reference proteome</keyword>
<evidence type="ECO:0000313" key="2">
    <source>
        <dbReference type="EMBL" id="MFC6008234.1"/>
    </source>
</evidence>
<proteinExistence type="predicted"/>
<comment type="caution">
    <text evidence="2">The sequence shown here is derived from an EMBL/GenBank/DDBJ whole genome shotgun (WGS) entry which is preliminary data.</text>
</comment>
<name>A0ABW1JFY6_9ACTN</name>
<dbReference type="RefSeq" id="WP_345715074.1">
    <property type="nucleotide sequence ID" value="NZ_BAABFP010000002.1"/>
</dbReference>
<evidence type="ECO:0000313" key="3">
    <source>
        <dbReference type="Proteomes" id="UP001596189"/>
    </source>
</evidence>
<reference evidence="3" key="1">
    <citation type="journal article" date="2019" name="Int. J. Syst. Evol. Microbiol.">
        <title>The Global Catalogue of Microorganisms (GCM) 10K type strain sequencing project: providing services to taxonomists for standard genome sequencing and annotation.</title>
        <authorList>
            <consortium name="The Broad Institute Genomics Platform"/>
            <consortium name="The Broad Institute Genome Sequencing Center for Infectious Disease"/>
            <person name="Wu L."/>
            <person name="Ma J."/>
        </authorList>
    </citation>
    <scope>NUCLEOTIDE SEQUENCE [LARGE SCALE GENOMIC DNA]</scope>
    <source>
        <strain evidence="3">KACC 14249</strain>
    </source>
</reference>
<evidence type="ECO:0008006" key="4">
    <source>
        <dbReference type="Google" id="ProtNLM"/>
    </source>
</evidence>
<dbReference type="EMBL" id="JBHSRD010000004">
    <property type="protein sequence ID" value="MFC6008234.1"/>
    <property type="molecule type" value="Genomic_DNA"/>
</dbReference>
<organism evidence="2 3">
    <name type="scientific">Angustibacter luteus</name>
    <dbReference type="NCBI Taxonomy" id="658456"/>
    <lineage>
        <taxon>Bacteria</taxon>
        <taxon>Bacillati</taxon>
        <taxon>Actinomycetota</taxon>
        <taxon>Actinomycetes</taxon>
        <taxon>Kineosporiales</taxon>
        <taxon>Kineosporiaceae</taxon>
    </lineage>
</organism>
<sequence>MPRSAAARPSLPLGSLTQRDARTASSCFDCSSPRVTSLSMNLTDGTPVDFTSCRVCGHKSWSHEGVELTVSDVIERTRKVS</sequence>
<dbReference type="Proteomes" id="UP001596189">
    <property type="component" value="Unassembled WGS sequence"/>
</dbReference>
<protein>
    <recommendedName>
        <fullName evidence="4">TFIIS-type domain-containing protein</fullName>
    </recommendedName>
</protein>
<feature type="region of interest" description="Disordered" evidence="1">
    <location>
        <begin position="1"/>
        <end position="22"/>
    </location>
</feature>